<evidence type="ECO:0000313" key="3">
    <source>
        <dbReference type="EMBL" id="ASN05958.1"/>
    </source>
</evidence>
<dbReference type="InterPro" id="IPR002508">
    <property type="entry name" value="MurNAc-LAA_cat"/>
</dbReference>
<dbReference type="Proteomes" id="UP000204391">
    <property type="component" value="Chromosome"/>
</dbReference>
<name>A0A221ME47_9BACI</name>
<dbReference type="GO" id="GO:0030288">
    <property type="term" value="C:outer membrane-bounded periplasmic space"/>
    <property type="evidence" value="ECO:0007669"/>
    <property type="project" value="TreeGrafter"/>
</dbReference>
<dbReference type="GO" id="GO:0008745">
    <property type="term" value="F:N-acetylmuramoyl-L-alanine amidase activity"/>
    <property type="evidence" value="ECO:0007669"/>
    <property type="project" value="InterPro"/>
</dbReference>
<evidence type="ECO:0000313" key="4">
    <source>
        <dbReference type="Proteomes" id="UP000204391"/>
    </source>
</evidence>
<dbReference type="KEGG" id="vne:CFK40_13500"/>
<dbReference type="OrthoDB" id="9763643at2"/>
<dbReference type="CDD" id="cd02696">
    <property type="entry name" value="MurNAc-LAA"/>
    <property type="match status" value="1"/>
</dbReference>
<dbReference type="AlphaFoldDB" id="A0A221ME47"/>
<evidence type="ECO:0000256" key="1">
    <source>
        <dbReference type="ARBA" id="ARBA00022801"/>
    </source>
</evidence>
<keyword evidence="4" id="KW-1185">Reference proteome</keyword>
<protein>
    <submittedName>
        <fullName evidence="3">N-acetylmuramoyl-L-alanine amidase</fullName>
    </submittedName>
</protein>
<reference evidence="3 4" key="1">
    <citation type="journal article" date="2003" name="Int. J. Syst. Evol. Microbiol.">
        <title>Virgibacillus carmonensis sp. nov., Virgibacillus necropolis sp. nov. and Virgibacillus picturae sp. nov., three novel species isolated from deteriorated mural paintings, transfer of the species of the genus salibacillus to Virgibacillus, as Virgibacillus marismortui comb. nov. and Virgibacillus salexigens comb. nov., and emended description of the genus Virgibacillus.</title>
        <authorList>
            <person name="Heyrman J."/>
            <person name="Logan N.A."/>
            <person name="Busse H.J."/>
            <person name="Balcaen A."/>
            <person name="Lebbe L."/>
            <person name="Rodriguez-Diaz M."/>
            <person name="Swings J."/>
            <person name="De Vos P."/>
        </authorList>
    </citation>
    <scope>NUCLEOTIDE SEQUENCE [LARGE SCALE GENOMIC DNA]</scope>
    <source>
        <strain evidence="3 4">LMG 19488</strain>
    </source>
</reference>
<dbReference type="Gene3D" id="3.40.630.40">
    <property type="entry name" value="Zn-dependent exopeptidases"/>
    <property type="match status" value="1"/>
</dbReference>
<dbReference type="InterPro" id="IPR050695">
    <property type="entry name" value="N-acetylmuramoyl_amidase_3"/>
</dbReference>
<accession>A0A221ME47</accession>
<proteinExistence type="predicted"/>
<dbReference type="PANTHER" id="PTHR30404:SF0">
    <property type="entry name" value="N-ACETYLMURAMOYL-L-ALANINE AMIDASE AMIC"/>
    <property type="match status" value="1"/>
</dbReference>
<feature type="domain" description="MurNAc-LAA" evidence="2">
    <location>
        <begin position="6"/>
        <end position="175"/>
    </location>
</feature>
<organism evidence="3 4">
    <name type="scientific">Virgibacillus necropolis</name>
    <dbReference type="NCBI Taxonomy" id="163877"/>
    <lineage>
        <taxon>Bacteria</taxon>
        <taxon>Bacillati</taxon>
        <taxon>Bacillota</taxon>
        <taxon>Bacilli</taxon>
        <taxon>Bacillales</taxon>
        <taxon>Bacillaceae</taxon>
        <taxon>Virgibacillus</taxon>
    </lineage>
</organism>
<keyword evidence="1" id="KW-0378">Hydrolase</keyword>
<evidence type="ECO:0000259" key="2">
    <source>
        <dbReference type="Pfam" id="PF01520"/>
    </source>
</evidence>
<dbReference type="RefSeq" id="WP_089532805.1">
    <property type="nucleotide sequence ID" value="NZ_CP022437.1"/>
</dbReference>
<dbReference type="EMBL" id="CP022437">
    <property type="protein sequence ID" value="ASN05958.1"/>
    <property type="molecule type" value="Genomic_DNA"/>
</dbReference>
<gene>
    <name evidence="3" type="ORF">CFK40_13500</name>
</gene>
<sequence length="273" mass="30562">MKPLLIIDPGHGGKDPGGGSNRFWKEKDLNLKISLYQYNRYKQLGIPVSLTRQSDVTLTPEVRTRIVRNSGATFCHSNHINAGGGDGAEIIHSIYGGKEMSSKIAAEMKAAGQNIRRVFTRKLPVNSNLDFYFMNRNTGTVTTSIIEYGFADSKKDDIRQLQTQWETYAEAVVKGFCLFTGNDYFLPSVKDEKLQAKSAKILRLPESAGSWRVYPLDRSPVKGNEKGFLRPSKFNGLEYKVLGSPLKHVYTITTRDFGKVNIYAHPETGATFK</sequence>
<dbReference type="GO" id="GO:0009253">
    <property type="term" value="P:peptidoglycan catabolic process"/>
    <property type="evidence" value="ECO:0007669"/>
    <property type="project" value="InterPro"/>
</dbReference>
<dbReference type="PANTHER" id="PTHR30404">
    <property type="entry name" value="N-ACETYLMURAMOYL-L-ALANINE AMIDASE"/>
    <property type="match status" value="1"/>
</dbReference>
<dbReference type="SUPFAM" id="SSF53187">
    <property type="entry name" value="Zn-dependent exopeptidases"/>
    <property type="match status" value="1"/>
</dbReference>
<dbReference type="Pfam" id="PF01520">
    <property type="entry name" value="Amidase_3"/>
    <property type="match status" value="1"/>
</dbReference>